<dbReference type="PROSITE" id="PS50113">
    <property type="entry name" value="PAC"/>
    <property type="match status" value="1"/>
</dbReference>
<protein>
    <submittedName>
        <fullName evidence="5">Diguanylate cyclase domain-containing protein</fullName>
        <ecNumber evidence="5">2.7.7.65</ecNumber>
    </submittedName>
</protein>
<dbReference type="InterPro" id="IPR013656">
    <property type="entry name" value="PAS_4"/>
</dbReference>
<keyword evidence="6" id="KW-1185">Reference proteome</keyword>
<dbReference type="InterPro" id="IPR035965">
    <property type="entry name" value="PAS-like_dom_sf"/>
</dbReference>
<name>A0ABW3ZU48_9BACI</name>
<dbReference type="SMART" id="SM00086">
    <property type="entry name" value="PAC"/>
    <property type="match status" value="1"/>
</dbReference>
<comment type="caution">
    <text evidence="5">The sequence shown here is derived from an EMBL/GenBank/DDBJ whole genome shotgun (WGS) entry which is preliminary data.</text>
</comment>
<dbReference type="Proteomes" id="UP001597178">
    <property type="component" value="Unassembled WGS sequence"/>
</dbReference>
<dbReference type="Pfam" id="PF08447">
    <property type="entry name" value="PAS_3"/>
    <property type="match status" value="1"/>
</dbReference>
<dbReference type="Pfam" id="PF00990">
    <property type="entry name" value="GGDEF"/>
    <property type="match status" value="1"/>
</dbReference>
<proteinExistence type="predicted"/>
<keyword evidence="1" id="KW-0175">Coiled coil</keyword>
<evidence type="ECO:0000313" key="6">
    <source>
        <dbReference type="Proteomes" id="UP001597178"/>
    </source>
</evidence>
<feature type="domain" description="GGDEF" evidence="4">
    <location>
        <begin position="304"/>
        <end position="438"/>
    </location>
</feature>
<evidence type="ECO:0000256" key="1">
    <source>
        <dbReference type="SAM" id="Coils"/>
    </source>
</evidence>
<dbReference type="PROSITE" id="PS50112">
    <property type="entry name" value="PAS"/>
    <property type="match status" value="1"/>
</dbReference>
<keyword evidence="5" id="KW-0808">Transferase</keyword>
<dbReference type="SUPFAM" id="SSF55073">
    <property type="entry name" value="Nucleotide cyclase"/>
    <property type="match status" value="1"/>
</dbReference>
<dbReference type="Gene3D" id="3.30.70.270">
    <property type="match status" value="1"/>
</dbReference>
<gene>
    <name evidence="5" type="ORF">ACFQ4A_08895</name>
</gene>
<dbReference type="InterPro" id="IPR013655">
    <property type="entry name" value="PAS_fold_3"/>
</dbReference>
<dbReference type="Gene3D" id="3.30.450.20">
    <property type="entry name" value="PAS domain"/>
    <property type="match status" value="2"/>
</dbReference>
<dbReference type="InterPro" id="IPR000160">
    <property type="entry name" value="GGDEF_dom"/>
</dbReference>
<dbReference type="InterPro" id="IPR029787">
    <property type="entry name" value="Nucleotide_cyclase"/>
</dbReference>
<dbReference type="GO" id="GO:0052621">
    <property type="term" value="F:diguanylate cyclase activity"/>
    <property type="evidence" value="ECO:0007669"/>
    <property type="project" value="UniProtKB-EC"/>
</dbReference>
<dbReference type="PANTHER" id="PTHR46663:SF3">
    <property type="entry name" value="SLL0267 PROTEIN"/>
    <property type="match status" value="1"/>
</dbReference>
<feature type="coiled-coil region" evidence="1">
    <location>
        <begin position="130"/>
        <end position="157"/>
    </location>
</feature>
<organism evidence="5 6">
    <name type="scientific">Lentibacillus salinarum</name>
    <dbReference type="NCBI Taxonomy" id="446820"/>
    <lineage>
        <taxon>Bacteria</taxon>
        <taxon>Bacillati</taxon>
        <taxon>Bacillota</taxon>
        <taxon>Bacilli</taxon>
        <taxon>Bacillales</taxon>
        <taxon>Bacillaceae</taxon>
        <taxon>Lentibacillus</taxon>
    </lineage>
</organism>
<evidence type="ECO:0000259" key="4">
    <source>
        <dbReference type="PROSITE" id="PS50887"/>
    </source>
</evidence>
<dbReference type="CDD" id="cd01949">
    <property type="entry name" value="GGDEF"/>
    <property type="match status" value="1"/>
</dbReference>
<dbReference type="InterPro" id="IPR043128">
    <property type="entry name" value="Rev_trsase/Diguanyl_cyclase"/>
</dbReference>
<dbReference type="SMART" id="SM00091">
    <property type="entry name" value="PAS"/>
    <property type="match status" value="2"/>
</dbReference>
<dbReference type="PANTHER" id="PTHR46663">
    <property type="entry name" value="DIGUANYLATE CYCLASE DGCT-RELATED"/>
    <property type="match status" value="1"/>
</dbReference>
<dbReference type="NCBIfam" id="TIGR00254">
    <property type="entry name" value="GGDEF"/>
    <property type="match status" value="1"/>
</dbReference>
<accession>A0ABW3ZU48</accession>
<dbReference type="InterPro" id="IPR000700">
    <property type="entry name" value="PAS-assoc_C"/>
</dbReference>
<sequence length="444" mass="51757">MNTDISLLFQNVLKNGIREMVFIINVDEAAQFHYAFLNEAAKEQTKLTEDVIGRTFHDVYPVKIADHLASQYRKVLDTEESVTYEDSYESPAGIKYSETTLTPLFENGRCSHITAFVKDITRHKLNEFKLRNSRHELDRNKQKYRESEDQLRIITDNSNDLITMINQDGYIDYVSPSYKNVLDHDPDDYINKHFLYNVHEDDTERLLDSFADSVKTQTTWQDQFRQKNRAGQYIWSELRGSPVYDEEDAFTHMVVVSRNITVRKDYELQLQHMAYHDPLTGLPNRRYFMEQLSKQIDAIKGTKRRMAIMMLDLDQFKTINDRLGHDIGDKAIREFGHRVNRIIRDNDMLARLGGDEFTLMLPNVSARDDVIQVADRIQQAVNETWCIEDHAFSTTTSLGIVISSPCSPELPNTLLKYVDNQLYKAKQSGKNNYQIYDFTNDESI</sequence>
<dbReference type="RefSeq" id="WP_382399655.1">
    <property type="nucleotide sequence ID" value="NZ_JBHTNH010000019.1"/>
</dbReference>
<dbReference type="InterPro" id="IPR001610">
    <property type="entry name" value="PAC"/>
</dbReference>
<dbReference type="PROSITE" id="PS50887">
    <property type="entry name" value="GGDEF"/>
    <property type="match status" value="1"/>
</dbReference>
<dbReference type="InterPro" id="IPR052163">
    <property type="entry name" value="DGC-Regulatory_Protein"/>
</dbReference>
<dbReference type="NCBIfam" id="TIGR00229">
    <property type="entry name" value="sensory_box"/>
    <property type="match status" value="1"/>
</dbReference>
<dbReference type="EMBL" id="JBHTNH010000019">
    <property type="protein sequence ID" value="MFD1361769.1"/>
    <property type="molecule type" value="Genomic_DNA"/>
</dbReference>
<feature type="domain" description="PAC" evidence="3">
    <location>
        <begin position="220"/>
        <end position="272"/>
    </location>
</feature>
<keyword evidence="5" id="KW-0548">Nucleotidyltransferase</keyword>
<dbReference type="CDD" id="cd00130">
    <property type="entry name" value="PAS"/>
    <property type="match status" value="1"/>
</dbReference>
<evidence type="ECO:0000259" key="3">
    <source>
        <dbReference type="PROSITE" id="PS50113"/>
    </source>
</evidence>
<evidence type="ECO:0000259" key="2">
    <source>
        <dbReference type="PROSITE" id="PS50112"/>
    </source>
</evidence>
<evidence type="ECO:0000313" key="5">
    <source>
        <dbReference type="EMBL" id="MFD1361769.1"/>
    </source>
</evidence>
<reference evidence="6" key="1">
    <citation type="journal article" date="2019" name="Int. J. Syst. Evol. Microbiol.">
        <title>The Global Catalogue of Microorganisms (GCM) 10K type strain sequencing project: providing services to taxonomists for standard genome sequencing and annotation.</title>
        <authorList>
            <consortium name="The Broad Institute Genomics Platform"/>
            <consortium name="The Broad Institute Genome Sequencing Center for Infectious Disease"/>
            <person name="Wu L."/>
            <person name="Ma J."/>
        </authorList>
    </citation>
    <scope>NUCLEOTIDE SEQUENCE [LARGE SCALE GENOMIC DNA]</scope>
    <source>
        <strain evidence="6">CCUG 54822</strain>
    </source>
</reference>
<dbReference type="EC" id="2.7.7.65" evidence="5"/>
<dbReference type="SMART" id="SM00267">
    <property type="entry name" value="GGDEF"/>
    <property type="match status" value="1"/>
</dbReference>
<feature type="domain" description="PAS" evidence="2">
    <location>
        <begin position="147"/>
        <end position="217"/>
    </location>
</feature>
<dbReference type="InterPro" id="IPR000014">
    <property type="entry name" value="PAS"/>
</dbReference>
<dbReference type="SUPFAM" id="SSF55785">
    <property type="entry name" value="PYP-like sensor domain (PAS domain)"/>
    <property type="match status" value="2"/>
</dbReference>
<dbReference type="Pfam" id="PF08448">
    <property type="entry name" value="PAS_4"/>
    <property type="match status" value="1"/>
</dbReference>